<name>A0A223W0L1_9CAUD</name>
<feature type="domain" description="Terminase large subunit gp17-like C-terminal" evidence="5">
    <location>
        <begin position="387"/>
        <end position="555"/>
    </location>
</feature>
<dbReference type="OrthoDB" id="2011at10239"/>
<dbReference type="RefSeq" id="YP_009611774.1">
    <property type="nucleotide sequence ID" value="NC_042013.1"/>
</dbReference>
<dbReference type="NCBIfam" id="TIGR01443">
    <property type="entry name" value="intein_Cterm"/>
    <property type="match status" value="1"/>
</dbReference>
<dbReference type="SUPFAM" id="SSF51294">
    <property type="entry name" value="Hedgehog/intein (Hint) domain"/>
    <property type="match status" value="1"/>
</dbReference>
<dbReference type="GeneID" id="40088112"/>
<sequence length="602" mass="68125">MNIFKKTFVNFLKAVLWVLDKDHRVKHEIDMDNEKKFTHATSHNFKSDFGTVTDAFRTVPYDLWSLTTSTKSLLAADKHRVIRDDFSEAWLEDLQVGDTILTDAGPEKVVSVNSLGVRTHMYCLSVSADNPEDQNNNLFYTNGILSHNTTVAAAYLLWKAMFTDDCTILICANNLAQALEIMDRIRFAYENMEEYDWLRAGTTEYNKGTIKFDNGSKIVARATTENSGRGLSISVLYVDEFAFVRSTIANAFWTSISPTLSTGGSAIITSTPLNDEDMFAKLWFGSLDTFDDHGNENENGVGRNGFKSVKAIWSDHPDRDEKWANAQRSQLGEIKFRQEHECEFVSDEETLIHGLTLAAMKGREEEFKIGDVRWFKDVEANQLYVVALDPSTGTGGDYAALQVFELPSMIQVAEWRHNNTTIKDQIQLLMNTLLYIKYVQENDPNQNFEPEIYWTVENNAYGEAALVIINDTGEENFPGTFVHEPKKPGTKRKRKGLSTNRKTKIAACLRVKSYIESNRMKINSRALIKELKTFVAKGESYAAKLGETDDLVMAMLFCVRMADIIASQDEDLAEQLKEGVSTEFLDEEDEDFEFEGPAAISF</sequence>
<dbReference type="Proteomes" id="UP000223025">
    <property type="component" value="Segment"/>
</dbReference>
<keyword evidence="4" id="KW-0231">Viral genome packaging</keyword>
<dbReference type="GO" id="GO:0005524">
    <property type="term" value="F:ATP binding"/>
    <property type="evidence" value="ECO:0007669"/>
    <property type="project" value="UniProtKB-KW"/>
</dbReference>
<proteinExistence type="predicted"/>
<dbReference type="Gene3D" id="3.30.420.240">
    <property type="match status" value="1"/>
</dbReference>
<keyword evidence="3" id="KW-0067">ATP-binding</keyword>
<dbReference type="InterPro" id="IPR035421">
    <property type="entry name" value="Terminase_6C"/>
</dbReference>
<keyword evidence="1" id="KW-1188">Viral release from host cell</keyword>
<keyword evidence="2" id="KW-0547">Nucleotide-binding</keyword>
<evidence type="ECO:0000256" key="3">
    <source>
        <dbReference type="ARBA" id="ARBA00022840"/>
    </source>
</evidence>
<keyword evidence="7" id="KW-1185">Reference proteome</keyword>
<protein>
    <submittedName>
        <fullName evidence="6">Terminase DNA packaging enzyme large</fullName>
    </submittedName>
</protein>
<evidence type="ECO:0000313" key="6">
    <source>
        <dbReference type="EMBL" id="ASV44707.1"/>
    </source>
</evidence>
<dbReference type="Pfam" id="PF17289">
    <property type="entry name" value="Terminase_6C"/>
    <property type="match status" value="1"/>
</dbReference>
<evidence type="ECO:0000256" key="4">
    <source>
        <dbReference type="ARBA" id="ARBA00023219"/>
    </source>
</evidence>
<dbReference type="InterPro" id="IPR036844">
    <property type="entry name" value="Hint_dom_sf"/>
</dbReference>
<evidence type="ECO:0000313" key="7">
    <source>
        <dbReference type="Proteomes" id="UP000223025"/>
    </source>
</evidence>
<dbReference type="KEGG" id="vg:40088112"/>
<dbReference type="InterPro" id="IPR030934">
    <property type="entry name" value="Intein_C"/>
</dbReference>
<dbReference type="InterPro" id="IPR027417">
    <property type="entry name" value="P-loop_NTPase"/>
</dbReference>
<dbReference type="Pfam" id="PF03237">
    <property type="entry name" value="Terminase_6N"/>
    <property type="match status" value="1"/>
</dbReference>
<accession>A0A223W0L1</accession>
<dbReference type="Gene3D" id="3.40.50.300">
    <property type="entry name" value="P-loop containing nucleotide triphosphate hydrolases"/>
    <property type="match status" value="1"/>
</dbReference>
<dbReference type="EMBL" id="MF403008">
    <property type="protein sequence ID" value="ASV44707.1"/>
    <property type="molecule type" value="Genomic_DNA"/>
</dbReference>
<dbReference type="Gene3D" id="2.170.16.10">
    <property type="entry name" value="Hedgehog/Intein (Hint) domain"/>
    <property type="match status" value="1"/>
</dbReference>
<evidence type="ECO:0000259" key="5">
    <source>
        <dbReference type="Pfam" id="PF17289"/>
    </source>
</evidence>
<evidence type="ECO:0000256" key="2">
    <source>
        <dbReference type="ARBA" id="ARBA00022741"/>
    </source>
</evidence>
<evidence type="ECO:0000256" key="1">
    <source>
        <dbReference type="ARBA" id="ARBA00022612"/>
    </source>
</evidence>
<organism evidence="6 7">
    <name type="scientific">Agrobacterium phage Atu_ph07</name>
    <dbReference type="NCBI Taxonomy" id="2024264"/>
    <lineage>
        <taxon>Viruses</taxon>
        <taxon>Duplodnaviria</taxon>
        <taxon>Heunggongvirae</taxon>
        <taxon>Uroviricota</taxon>
        <taxon>Caudoviricetes</taxon>
        <taxon>Polybotosvirus</taxon>
        <taxon>Polybotosvirus Atuph07</taxon>
    </lineage>
</organism>
<reference evidence="6 7" key="1">
    <citation type="submission" date="2017-06" db="EMBL/GenBank/DDBJ databases">
        <authorList>
            <person name="Kim H.J."/>
            <person name="Triplett B.A."/>
        </authorList>
    </citation>
    <scope>NUCLEOTIDE SEQUENCE [LARGE SCALE GENOMIC DNA]</scope>
</reference>